<dbReference type="AlphaFoldDB" id="A0A7X0XE38"/>
<dbReference type="InterPro" id="IPR051471">
    <property type="entry name" value="Bacterial_PTS_sugar_comp"/>
</dbReference>
<dbReference type="Gene3D" id="3.40.50.510">
    <property type="entry name" value="Phosphotransferase system, mannose-type IIA component"/>
    <property type="match status" value="1"/>
</dbReference>
<dbReference type="GO" id="GO:0009401">
    <property type="term" value="P:phosphoenolpyruvate-dependent sugar phosphotransferase system"/>
    <property type="evidence" value="ECO:0007669"/>
    <property type="project" value="InterPro"/>
</dbReference>
<sequence>MVGILVTTHGMMAAGVIDSGAMIVGKQIHVEHISLTDTGIENYIQRLTKLLHNMRTDYKELLILCDLKSGTPYNECFRYILQHGCDNEIKLIAGLNLPMYLETVLASRDMSLEDLSLVAEKSGKLNIELLVL</sequence>
<feature type="domain" description="PTS EIIA type-4" evidence="2">
    <location>
        <begin position="1"/>
        <end position="127"/>
    </location>
</feature>
<evidence type="ECO:0000313" key="4">
    <source>
        <dbReference type="Proteomes" id="UP000533953"/>
    </source>
</evidence>
<dbReference type="EMBL" id="JAASTX010000014">
    <property type="protein sequence ID" value="MBC1492427.1"/>
    <property type="molecule type" value="Genomic_DNA"/>
</dbReference>
<comment type="caution">
    <text evidence="3">The sequence shown here is derived from an EMBL/GenBank/DDBJ whole genome shotgun (WGS) entry which is preliminary data.</text>
</comment>
<dbReference type="GO" id="GO:0016740">
    <property type="term" value="F:transferase activity"/>
    <property type="evidence" value="ECO:0007669"/>
    <property type="project" value="UniProtKB-KW"/>
</dbReference>
<dbReference type="RefSeq" id="WP_185401374.1">
    <property type="nucleotide sequence ID" value="NZ_JAARQY010000012.1"/>
</dbReference>
<dbReference type="Proteomes" id="UP000533953">
    <property type="component" value="Unassembled WGS sequence"/>
</dbReference>
<protein>
    <recommendedName>
        <fullName evidence="2">PTS EIIA type-4 domain-containing protein</fullName>
    </recommendedName>
</protein>
<accession>A0A7X0XE38</accession>
<dbReference type="PANTHER" id="PTHR33799">
    <property type="entry name" value="PTS PERMEASE-RELATED-RELATED"/>
    <property type="match status" value="1"/>
</dbReference>
<evidence type="ECO:0000256" key="1">
    <source>
        <dbReference type="ARBA" id="ARBA00022679"/>
    </source>
</evidence>
<dbReference type="Pfam" id="PF03610">
    <property type="entry name" value="EIIA-man"/>
    <property type="match status" value="1"/>
</dbReference>
<dbReference type="SUPFAM" id="SSF53062">
    <property type="entry name" value="PTS system fructose IIA component-like"/>
    <property type="match status" value="1"/>
</dbReference>
<dbReference type="GO" id="GO:0016020">
    <property type="term" value="C:membrane"/>
    <property type="evidence" value="ECO:0007669"/>
    <property type="project" value="InterPro"/>
</dbReference>
<dbReference type="InterPro" id="IPR004701">
    <property type="entry name" value="PTS_EIIA_man-typ"/>
</dbReference>
<evidence type="ECO:0000313" key="3">
    <source>
        <dbReference type="EMBL" id="MBC1492427.1"/>
    </source>
</evidence>
<proteinExistence type="predicted"/>
<organism evidence="3 4">
    <name type="scientific">Listeria booriae</name>
    <dbReference type="NCBI Taxonomy" id="1552123"/>
    <lineage>
        <taxon>Bacteria</taxon>
        <taxon>Bacillati</taxon>
        <taxon>Bacillota</taxon>
        <taxon>Bacilli</taxon>
        <taxon>Bacillales</taxon>
        <taxon>Listeriaceae</taxon>
        <taxon>Listeria</taxon>
    </lineage>
</organism>
<dbReference type="PROSITE" id="PS51096">
    <property type="entry name" value="PTS_EIIA_TYPE_4"/>
    <property type="match status" value="1"/>
</dbReference>
<name>A0A7X0XE38_9LIST</name>
<evidence type="ECO:0000259" key="2">
    <source>
        <dbReference type="PROSITE" id="PS51096"/>
    </source>
</evidence>
<dbReference type="PANTHER" id="PTHR33799:SF1">
    <property type="entry name" value="PTS SYSTEM MANNOSE-SPECIFIC EIIAB COMPONENT-RELATED"/>
    <property type="match status" value="1"/>
</dbReference>
<dbReference type="InterPro" id="IPR036662">
    <property type="entry name" value="PTS_EIIA_man-typ_sf"/>
</dbReference>
<keyword evidence="1" id="KW-0808">Transferase</keyword>
<gene>
    <name evidence="3" type="ORF">HCI99_11315</name>
</gene>
<reference evidence="3 4" key="1">
    <citation type="submission" date="2020-03" db="EMBL/GenBank/DDBJ databases">
        <title>Soil Listeria distribution.</title>
        <authorList>
            <person name="Liao J."/>
            <person name="Wiedmann M."/>
        </authorList>
    </citation>
    <scope>NUCLEOTIDE SEQUENCE [LARGE SCALE GENOMIC DNA]</scope>
    <source>
        <strain evidence="3 4">FSL L7-1547</strain>
    </source>
</reference>